<evidence type="ECO:0000256" key="1">
    <source>
        <dbReference type="ARBA" id="ARBA00023015"/>
    </source>
</evidence>
<feature type="transmembrane region" description="Helical" evidence="4">
    <location>
        <begin position="181"/>
        <end position="202"/>
    </location>
</feature>
<organism evidence="6 7">
    <name type="scientific">Pontibacter saemangeumensis</name>
    <dbReference type="NCBI Taxonomy" id="1084525"/>
    <lineage>
        <taxon>Bacteria</taxon>
        <taxon>Pseudomonadati</taxon>
        <taxon>Bacteroidota</taxon>
        <taxon>Cytophagia</taxon>
        <taxon>Cytophagales</taxon>
        <taxon>Hymenobacteraceae</taxon>
        <taxon>Pontibacter</taxon>
    </lineage>
</organism>
<evidence type="ECO:0000256" key="3">
    <source>
        <dbReference type="ARBA" id="ARBA00023163"/>
    </source>
</evidence>
<feature type="transmembrane region" description="Helical" evidence="4">
    <location>
        <begin position="68"/>
        <end position="87"/>
    </location>
</feature>
<dbReference type="Gene3D" id="1.10.10.60">
    <property type="entry name" value="Homeodomain-like"/>
    <property type="match status" value="2"/>
</dbReference>
<dbReference type="Proteomes" id="UP001500552">
    <property type="component" value="Unassembled WGS sequence"/>
</dbReference>
<evidence type="ECO:0000256" key="2">
    <source>
        <dbReference type="ARBA" id="ARBA00023125"/>
    </source>
</evidence>
<keyword evidence="4" id="KW-0812">Transmembrane</keyword>
<evidence type="ECO:0000256" key="4">
    <source>
        <dbReference type="SAM" id="Phobius"/>
    </source>
</evidence>
<protein>
    <recommendedName>
        <fullName evidence="5">HTH araC/xylS-type domain-containing protein</fullName>
    </recommendedName>
</protein>
<comment type="caution">
    <text evidence="6">The sequence shown here is derived from an EMBL/GenBank/DDBJ whole genome shotgun (WGS) entry which is preliminary data.</text>
</comment>
<gene>
    <name evidence="6" type="ORF">GCM10023188_35060</name>
</gene>
<dbReference type="PANTHER" id="PTHR43280">
    <property type="entry name" value="ARAC-FAMILY TRANSCRIPTIONAL REGULATOR"/>
    <property type="match status" value="1"/>
</dbReference>
<dbReference type="Pfam" id="PF12833">
    <property type="entry name" value="HTH_18"/>
    <property type="match status" value="1"/>
</dbReference>
<accession>A0ABP8M0I9</accession>
<evidence type="ECO:0000313" key="6">
    <source>
        <dbReference type="EMBL" id="GAA4439061.1"/>
    </source>
</evidence>
<dbReference type="InterPro" id="IPR018060">
    <property type="entry name" value="HTH_AraC"/>
</dbReference>
<dbReference type="SMART" id="SM00342">
    <property type="entry name" value="HTH_ARAC"/>
    <property type="match status" value="1"/>
</dbReference>
<feature type="transmembrane region" description="Helical" evidence="4">
    <location>
        <begin position="99"/>
        <end position="118"/>
    </location>
</feature>
<evidence type="ECO:0000259" key="5">
    <source>
        <dbReference type="PROSITE" id="PS01124"/>
    </source>
</evidence>
<reference evidence="7" key="1">
    <citation type="journal article" date="2019" name="Int. J. Syst. Evol. Microbiol.">
        <title>The Global Catalogue of Microorganisms (GCM) 10K type strain sequencing project: providing services to taxonomists for standard genome sequencing and annotation.</title>
        <authorList>
            <consortium name="The Broad Institute Genomics Platform"/>
            <consortium name="The Broad Institute Genome Sequencing Center for Infectious Disease"/>
            <person name="Wu L."/>
            <person name="Ma J."/>
        </authorList>
    </citation>
    <scope>NUCLEOTIDE SEQUENCE [LARGE SCALE GENOMIC DNA]</scope>
    <source>
        <strain evidence="7">JCM 17926</strain>
    </source>
</reference>
<name>A0ABP8M0I9_9BACT</name>
<keyword evidence="4" id="KW-1133">Transmembrane helix</keyword>
<keyword evidence="3" id="KW-0804">Transcription</keyword>
<dbReference type="EMBL" id="BAABHC010000020">
    <property type="protein sequence ID" value="GAA4439061.1"/>
    <property type="molecule type" value="Genomic_DNA"/>
</dbReference>
<keyword evidence="2" id="KW-0238">DNA-binding</keyword>
<keyword evidence="1" id="KW-0805">Transcription regulation</keyword>
<feature type="domain" description="HTH araC/xylS-type" evidence="5">
    <location>
        <begin position="294"/>
        <end position="398"/>
    </location>
</feature>
<feature type="transmembrane region" description="Helical" evidence="4">
    <location>
        <begin position="214"/>
        <end position="233"/>
    </location>
</feature>
<feature type="transmembrane region" description="Helical" evidence="4">
    <location>
        <begin position="138"/>
        <end position="160"/>
    </location>
</feature>
<dbReference type="SUPFAM" id="SSF46689">
    <property type="entry name" value="Homeodomain-like"/>
    <property type="match status" value="1"/>
</dbReference>
<proteinExistence type="predicted"/>
<feature type="transmembrane region" description="Helical" evidence="4">
    <location>
        <begin position="37"/>
        <end position="53"/>
    </location>
</feature>
<dbReference type="RefSeq" id="WP_345160856.1">
    <property type="nucleotide sequence ID" value="NZ_BAABHC010000020.1"/>
</dbReference>
<keyword evidence="4" id="KW-0472">Membrane</keyword>
<dbReference type="PANTHER" id="PTHR43280:SF29">
    <property type="entry name" value="ARAC-FAMILY TRANSCRIPTIONAL REGULATOR"/>
    <property type="match status" value="1"/>
</dbReference>
<keyword evidence="7" id="KW-1185">Reference proteome</keyword>
<dbReference type="InterPro" id="IPR009057">
    <property type="entry name" value="Homeodomain-like_sf"/>
</dbReference>
<evidence type="ECO:0000313" key="7">
    <source>
        <dbReference type="Proteomes" id="UP001500552"/>
    </source>
</evidence>
<sequence>MSLFALQVVLVAGAVQGLFLAVLLFTRPQNRLANRMLGFLMLLLSLQSVLVAFDTREFFLAFPHLSKVSWLLPSLFGPLVYLFTAKLTSQQPAWHRRDFLHFIPFVLCLLYLLPYFAQPAAAKLAYLSDFEKASEDDFGTLNQLLNFLHLGYTGAALLLIRKHEQRIKENFSSLHKIRLRWLRQFVWLVFGIILFGVAVFYARLWQVPWMTDIYHYHYLGVIVCIYWIGYKALSQPAIFSKVQPITQEAAEPVPLYDVRPDIQEESPVDEKEGTVAVKYQKSGLRDEAADTYLQQLLGYMQEQKPYLQNELTIQELAAAVAIPKHHLSRILNERLGKNFYDFVNDYRVEEAKRLLLDPAFSHYSTLGIALEAGFNSKPTFNAVFKKQTGLTPTAFVSQAKIPV</sequence>
<dbReference type="PROSITE" id="PS01124">
    <property type="entry name" value="HTH_ARAC_FAMILY_2"/>
    <property type="match status" value="1"/>
</dbReference>
<feature type="transmembrane region" description="Helical" evidence="4">
    <location>
        <begin position="6"/>
        <end position="25"/>
    </location>
</feature>